<dbReference type="InterPro" id="IPR003593">
    <property type="entry name" value="AAA+_ATPase"/>
</dbReference>
<dbReference type="PANTHER" id="PTHR42759">
    <property type="entry name" value="MOXR FAMILY PROTEIN"/>
    <property type="match status" value="1"/>
</dbReference>
<dbReference type="InterPro" id="IPR027417">
    <property type="entry name" value="P-loop_NTPase"/>
</dbReference>
<evidence type="ECO:0000313" key="2">
    <source>
        <dbReference type="EMBL" id="CAG4883625.1"/>
    </source>
</evidence>
<name>A0A916J4A7_9PROT</name>
<proteinExistence type="predicted"/>
<evidence type="ECO:0000259" key="1">
    <source>
        <dbReference type="SMART" id="SM00382"/>
    </source>
</evidence>
<keyword evidence="3" id="KW-1185">Reference proteome</keyword>
<gene>
    <name evidence="2" type="ORF">GTOL_11508</name>
</gene>
<organism evidence="2 3">
    <name type="scientific">Georgfuchsia toluolica</name>
    <dbReference type="NCBI Taxonomy" id="424218"/>
    <lineage>
        <taxon>Bacteria</taxon>
        <taxon>Pseudomonadati</taxon>
        <taxon>Pseudomonadota</taxon>
        <taxon>Betaproteobacteria</taxon>
        <taxon>Nitrosomonadales</taxon>
        <taxon>Sterolibacteriaceae</taxon>
        <taxon>Georgfuchsia</taxon>
    </lineage>
</organism>
<dbReference type="AlphaFoldDB" id="A0A916J4A7"/>
<dbReference type="GO" id="GO:0005524">
    <property type="term" value="F:ATP binding"/>
    <property type="evidence" value="ECO:0007669"/>
    <property type="project" value="InterPro"/>
</dbReference>
<sequence>MTTDDRETTPGFGSIEEIQAKFAADGYIADRMLVTTVFLSMSLGKPMFLEGEPGVGKTEIAKVMARVLGTELIRLQCYEGLDSSTALYEWNYTRQLLELRLQEARGIEREKIGSNIFSEEFLLQRPLLKALRSGAERPPVLLIDEIDRSDEEFEAFLLEVLSDFQITIPEIGTLHAEHVPFVILTSNRTREVHDALKRRCLYHWIDYPSFDKEVRIVRTRLPEIELRLAGQVCRFMELLRQQDFYKRPGIAETLDWARALLTLGIAELDPASTDATLGCILKYKGDIEKLRQLGLDGLVTMALMPGHDPSAAPPSGV</sequence>
<dbReference type="InterPro" id="IPR003959">
    <property type="entry name" value="ATPase_AAA_core"/>
</dbReference>
<dbReference type="Gene3D" id="3.40.50.300">
    <property type="entry name" value="P-loop containing nucleotide triphosphate hydrolases"/>
    <property type="match status" value="1"/>
</dbReference>
<accession>A0A916J4A7</accession>
<reference evidence="2" key="1">
    <citation type="submission" date="2021-04" db="EMBL/GenBank/DDBJ databases">
        <authorList>
            <person name="Hornung B."/>
        </authorList>
    </citation>
    <scope>NUCLEOTIDE SEQUENCE</scope>
    <source>
        <strain evidence="2">G5G6</strain>
    </source>
</reference>
<dbReference type="Pfam" id="PF00004">
    <property type="entry name" value="AAA"/>
    <property type="match status" value="1"/>
</dbReference>
<dbReference type="PANTHER" id="PTHR42759:SF1">
    <property type="entry name" value="MAGNESIUM-CHELATASE SUBUNIT CHLD"/>
    <property type="match status" value="1"/>
</dbReference>
<dbReference type="GO" id="GO:0016887">
    <property type="term" value="F:ATP hydrolysis activity"/>
    <property type="evidence" value="ECO:0007669"/>
    <property type="project" value="InterPro"/>
</dbReference>
<dbReference type="RefSeq" id="WP_220635568.1">
    <property type="nucleotide sequence ID" value="NZ_CAJQUM010000001.1"/>
</dbReference>
<dbReference type="SUPFAM" id="SSF52540">
    <property type="entry name" value="P-loop containing nucleoside triphosphate hydrolases"/>
    <property type="match status" value="1"/>
</dbReference>
<dbReference type="Proteomes" id="UP000742786">
    <property type="component" value="Unassembled WGS sequence"/>
</dbReference>
<dbReference type="InterPro" id="IPR050764">
    <property type="entry name" value="CbbQ/NirQ/NorQ/GpvN"/>
</dbReference>
<dbReference type="CDD" id="cd00009">
    <property type="entry name" value="AAA"/>
    <property type="match status" value="1"/>
</dbReference>
<comment type="caution">
    <text evidence="2">The sequence shown here is derived from an EMBL/GenBank/DDBJ whole genome shotgun (WGS) entry which is preliminary data.</text>
</comment>
<dbReference type="EMBL" id="CAJQUM010000001">
    <property type="protein sequence ID" value="CAG4883625.1"/>
    <property type="molecule type" value="Genomic_DNA"/>
</dbReference>
<protein>
    <submittedName>
        <fullName evidence="2">Carbon monoxide dehydrogenase D protein</fullName>
    </submittedName>
</protein>
<dbReference type="SMART" id="SM00382">
    <property type="entry name" value="AAA"/>
    <property type="match status" value="1"/>
</dbReference>
<feature type="domain" description="AAA+ ATPase" evidence="1">
    <location>
        <begin position="43"/>
        <end position="220"/>
    </location>
</feature>
<dbReference type="PRINTS" id="PR00830">
    <property type="entry name" value="ENDOLAPTASE"/>
</dbReference>
<evidence type="ECO:0000313" key="3">
    <source>
        <dbReference type="Proteomes" id="UP000742786"/>
    </source>
</evidence>